<evidence type="ECO:0000256" key="1">
    <source>
        <dbReference type="SAM" id="Phobius"/>
    </source>
</evidence>
<keyword evidence="1" id="KW-0812">Transmembrane</keyword>
<reference evidence="3" key="2">
    <citation type="submission" date="2023-07" db="EMBL/GenBank/DDBJ databases">
        <title>Myceligenerans salitolerans sp. nov., a halotolerant actinomycete isolated from a salt lake in Xinjiang, China.</title>
        <authorList>
            <person name="Guan T."/>
        </authorList>
    </citation>
    <scope>NUCLEOTIDE SEQUENCE [LARGE SCALE GENOMIC DNA]</scope>
    <source>
        <strain evidence="3">XHU 5031</strain>
    </source>
</reference>
<sequence length="163" mass="18121">MPVTSSPLQHLAETSSAAFMGIWGPLVGVVVGAVLGGAAQIVAAWIRHRHERNQEKLIMKRKAYSNYLRALSAFQIRLSVVQSKRRVRFDDLRRLEDAFNDYNAAFADVQISGNIEVCQIADELQKVTQKLLAGSGNEDYPELLALEKKMVDAIRHDLDVSDG</sequence>
<dbReference type="RefSeq" id="WP_207275313.1">
    <property type="nucleotide sequence ID" value="NZ_JAFMPK010000040.1"/>
</dbReference>
<proteinExistence type="predicted"/>
<feature type="transmembrane region" description="Helical" evidence="1">
    <location>
        <begin position="20"/>
        <end position="46"/>
    </location>
</feature>
<keyword evidence="1" id="KW-0472">Membrane</keyword>
<dbReference type="EMBL" id="JAFMPK010000040">
    <property type="protein sequence ID" value="MBO0609348.1"/>
    <property type="molecule type" value="Genomic_DNA"/>
</dbReference>
<dbReference type="Proteomes" id="UP000664617">
    <property type="component" value="Unassembled WGS sequence"/>
</dbReference>
<keyword evidence="3" id="KW-1185">Reference proteome</keyword>
<organism evidence="2 3">
    <name type="scientific">Myceligenerans salitolerans</name>
    <dbReference type="NCBI Taxonomy" id="1230528"/>
    <lineage>
        <taxon>Bacteria</taxon>
        <taxon>Bacillati</taxon>
        <taxon>Actinomycetota</taxon>
        <taxon>Actinomycetes</taxon>
        <taxon>Micrococcales</taxon>
        <taxon>Promicromonosporaceae</taxon>
        <taxon>Myceligenerans</taxon>
    </lineage>
</organism>
<gene>
    <name evidence="2" type="ORF">J0911_09925</name>
</gene>
<protein>
    <submittedName>
        <fullName evidence="2">Uncharacterized protein</fullName>
    </submittedName>
</protein>
<evidence type="ECO:0000313" key="3">
    <source>
        <dbReference type="Proteomes" id="UP000664617"/>
    </source>
</evidence>
<reference evidence="2 3" key="1">
    <citation type="submission" date="2021-03" db="EMBL/GenBank/DDBJ databases">
        <authorList>
            <person name="Xin L."/>
        </authorList>
    </citation>
    <scope>NUCLEOTIDE SEQUENCE [LARGE SCALE GENOMIC DNA]</scope>
    <source>
        <strain evidence="2 3">XHU 5031</strain>
    </source>
</reference>
<comment type="caution">
    <text evidence="2">The sequence shown here is derived from an EMBL/GenBank/DDBJ whole genome shotgun (WGS) entry which is preliminary data.</text>
</comment>
<name>A0ABS3I8K9_9MICO</name>
<evidence type="ECO:0000313" key="2">
    <source>
        <dbReference type="EMBL" id="MBO0609348.1"/>
    </source>
</evidence>
<keyword evidence="1" id="KW-1133">Transmembrane helix</keyword>
<accession>A0ABS3I8K9</accession>